<keyword evidence="2" id="KW-1185">Reference proteome</keyword>
<comment type="caution">
    <text evidence="1">The sequence shown here is derived from an EMBL/GenBank/DDBJ whole genome shotgun (WGS) entry which is preliminary data.</text>
</comment>
<proteinExistence type="predicted"/>
<dbReference type="RefSeq" id="WP_068591222.1">
    <property type="nucleotide sequence ID" value="NZ_FTNK01000044.1"/>
</dbReference>
<evidence type="ECO:0000313" key="2">
    <source>
        <dbReference type="Proteomes" id="UP000186666"/>
    </source>
</evidence>
<dbReference type="Proteomes" id="UP000186666">
    <property type="component" value="Unassembled WGS sequence"/>
</dbReference>
<sequence>MRIGVFGFFPPVAFSDVSLVSLVPGDSLVGPFQGFVFCSYSVPPSTVLSDSWLTLALSLSAFGFPILWSVAEHPRWLVKAEALLSTSGVLVVDSTLPEVPLLEHIVLFVHSLSYTPASSAVYALRFDSMVSLVEAEVLDYLVSLSDPELFLKDLIIEKLESILTKEV</sequence>
<accession>A0ABY1KHB7</accession>
<gene>
    <name evidence="1" type="ORF">SAMN05421578_1442</name>
</gene>
<reference evidence="1 2" key="1">
    <citation type="submission" date="2017-01" db="EMBL/GenBank/DDBJ databases">
        <authorList>
            <person name="Varghese N."/>
            <person name="Submissions S."/>
        </authorList>
    </citation>
    <scope>NUCLEOTIDE SEQUENCE [LARGE SCALE GENOMIC DNA]</scope>
    <source>
        <strain evidence="1 2">ATCC 23464</strain>
    </source>
</reference>
<dbReference type="EMBL" id="FTNK01000044">
    <property type="protein sequence ID" value="SIR71848.1"/>
    <property type="molecule type" value="Genomic_DNA"/>
</dbReference>
<protein>
    <submittedName>
        <fullName evidence="1">Uncharacterized protein</fullName>
    </submittedName>
</protein>
<organism evidence="1 2">
    <name type="scientific">Paenibacillus macquariensis</name>
    <dbReference type="NCBI Taxonomy" id="948756"/>
    <lineage>
        <taxon>Bacteria</taxon>
        <taxon>Bacillati</taxon>
        <taxon>Bacillota</taxon>
        <taxon>Bacilli</taxon>
        <taxon>Bacillales</taxon>
        <taxon>Paenibacillaceae</taxon>
        <taxon>Paenibacillus</taxon>
    </lineage>
</organism>
<evidence type="ECO:0000313" key="1">
    <source>
        <dbReference type="EMBL" id="SIR71848.1"/>
    </source>
</evidence>
<name>A0ABY1KHB7_9BACL</name>